<name>A0AAC8XL15_9ALTE</name>
<organism evidence="1 2">
    <name type="scientific">Alteromonas mediterranea</name>
    <dbReference type="NCBI Taxonomy" id="314275"/>
    <lineage>
        <taxon>Bacteria</taxon>
        <taxon>Pseudomonadati</taxon>
        <taxon>Pseudomonadota</taxon>
        <taxon>Gammaproteobacteria</taxon>
        <taxon>Alteromonadales</taxon>
        <taxon>Alteromonadaceae</taxon>
        <taxon>Alteromonas/Salinimonas group</taxon>
        <taxon>Alteromonas</taxon>
    </lineage>
</organism>
<accession>A0AAC8XL15</accession>
<dbReference type="Pfam" id="PF14907">
    <property type="entry name" value="NTP_transf_5"/>
    <property type="match status" value="1"/>
</dbReference>
<dbReference type="AlphaFoldDB" id="A0AAC8XL15"/>
<dbReference type="Proteomes" id="UP000061468">
    <property type="component" value="Chromosome"/>
</dbReference>
<evidence type="ECO:0000313" key="2">
    <source>
        <dbReference type="Proteomes" id="UP000061468"/>
    </source>
</evidence>
<dbReference type="InterPro" id="IPR039498">
    <property type="entry name" value="NTP_transf_5"/>
</dbReference>
<evidence type="ECO:0008006" key="3">
    <source>
        <dbReference type="Google" id="ProtNLM"/>
    </source>
</evidence>
<protein>
    <recommendedName>
        <fullName evidence="3">Nucleotidyltransferase</fullName>
    </recommendedName>
</protein>
<dbReference type="RefSeq" id="WP_015067638.1">
    <property type="nucleotide sequence ID" value="NZ_CP013928.1"/>
</dbReference>
<evidence type="ECO:0000313" key="1">
    <source>
        <dbReference type="EMBL" id="AMJ79292.1"/>
    </source>
</evidence>
<gene>
    <name evidence="1" type="ORF">AV942_13815</name>
</gene>
<reference evidence="1 2" key="1">
    <citation type="submission" date="2015-12" db="EMBL/GenBank/DDBJ databases">
        <title>Intraspecies pangenome expansion in the marine bacterium Alteromonas.</title>
        <authorList>
            <person name="Lopez-Perez M."/>
            <person name="Rodriguez-Valera F."/>
        </authorList>
    </citation>
    <scope>NUCLEOTIDE SEQUENCE [LARGE SCALE GENOMIC DNA]</scope>
    <source>
        <strain evidence="1 2">UM8</strain>
    </source>
</reference>
<proteinExistence type="predicted"/>
<dbReference type="EMBL" id="CP013928">
    <property type="protein sequence ID" value="AMJ79292.1"/>
    <property type="molecule type" value="Genomic_DNA"/>
</dbReference>
<sequence length="365" mass="42030">MLSSQQVIEAFTHPESTASFTLHQWNDLVFVLRHEKLLARFYLLLKEQGKTKFLPYNVQRHCKNAEILAAKQRSVVLCETQALKQAIGNDTPFLLLLKGAAYTLRDNNAALGRVFSDIDVLVPKNVISKVESRLAIQGWLSKELDDYDEKYYRQWAHEIPPMQHGTRGTVLDLHHNLVPVVSGKGIDIKKFVEVTQREVNGVLTLNDAGMFYHSTIHLFFNDDYSSAFRDMTDLWLLVRDQDEDFYHKLFTLCSDFGFKKESVIALYLLQLRYDVTLPDWVSRFVEESVGKMSAWEVKLLSRVTEPKHGLLLSGQRNVLNALAEARGHVLKMPIHILVYHTAMKLLRAIIKMVFGKHFFTKPTQQ</sequence>